<protein>
    <submittedName>
        <fullName evidence="3">Putative NADH-dependent dehydrogenase</fullName>
    </submittedName>
</protein>
<proteinExistence type="predicted"/>
<dbReference type="Pfam" id="PF19051">
    <property type="entry name" value="GFO_IDH_MocA_C2"/>
    <property type="match status" value="1"/>
</dbReference>
<dbReference type="Proteomes" id="UP000013909">
    <property type="component" value="Unassembled WGS sequence"/>
</dbReference>
<feature type="domain" description="Gfo/Idh/MocA-like oxidoreductase bacterial type C-terminal" evidence="2">
    <location>
        <begin position="215"/>
        <end position="441"/>
    </location>
</feature>
<dbReference type="GO" id="GO:0000166">
    <property type="term" value="F:nucleotide binding"/>
    <property type="evidence" value="ECO:0007669"/>
    <property type="project" value="InterPro"/>
</dbReference>
<evidence type="ECO:0000259" key="2">
    <source>
        <dbReference type="Pfam" id="PF19051"/>
    </source>
</evidence>
<dbReference type="STRING" id="1232681.ADIS_2975"/>
<gene>
    <name evidence="3" type="ORF">ADIS_2975</name>
</gene>
<dbReference type="PROSITE" id="PS51318">
    <property type="entry name" value="TAT"/>
    <property type="match status" value="1"/>
</dbReference>
<dbReference type="InterPro" id="IPR043906">
    <property type="entry name" value="Gfo/Idh/MocA_OxRdtase_bact_C"/>
</dbReference>
<dbReference type="InterPro" id="IPR006311">
    <property type="entry name" value="TAT_signal"/>
</dbReference>
<dbReference type="PANTHER" id="PTHR43818:SF5">
    <property type="entry name" value="OXIDOREDUCTASE FAMILY PROTEIN"/>
    <property type="match status" value="1"/>
</dbReference>
<dbReference type="SUPFAM" id="SSF51735">
    <property type="entry name" value="NAD(P)-binding Rossmann-fold domains"/>
    <property type="match status" value="1"/>
</dbReference>
<dbReference type="EMBL" id="AQHR01000085">
    <property type="protein sequence ID" value="EON76525.1"/>
    <property type="molecule type" value="Genomic_DNA"/>
</dbReference>
<dbReference type="InterPro" id="IPR036291">
    <property type="entry name" value="NAD(P)-bd_dom_sf"/>
</dbReference>
<comment type="caution">
    <text evidence="3">The sequence shown here is derived from an EMBL/GenBank/DDBJ whole genome shotgun (WGS) entry which is preliminary data.</text>
</comment>
<dbReference type="InterPro" id="IPR000683">
    <property type="entry name" value="Gfo/Idh/MocA-like_OxRdtase_N"/>
</dbReference>
<dbReference type="Pfam" id="PF01408">
    <property type="entry name" value="GFO_IDH_MocA"/>
    <property type="match status" value="1"/>
</dbReference>
<name>R7ZQY2_9BACT</name>
<dbReference type="PANTHER" id="PTHR43818">
    <property type="entry name" value="BCDNA.GH03377"/>
    <property type="match status" value="1"/>
</dbReference>
<keyword evidence="4" id="KW-1185">Reference proteome</keyword>
<dbReference type="PATRIC" id="fig|1288963.3.peg.2966"/>
<reference evidence="3 4" key="1">
    <citation type="submission" date="2013-02" db="EMBL/GenBank/DDBJ databases">
        <title>A novel strain isolated from Lonar lake, Maharashtra, India.</title>
        <authorList>
            <person name="Singh A."/>
        </authorList>
    </citation>
    <scope>NUCLEOTIDE SEQUENCE [LARGE SCALE GENOMIC DNA]</scope>
    <source>
        <strain evidence="3 4">AK24</strain>
    </source>
</reference>
<feature type="domain" description="Gfo/Idh/MocA-like oxidoreductase N-terminal" evidence="1">
    <location>
        <begin position="48"/>
        <end position="174"/>
    </location>
</feature>
<dbReference type="InterPro" id="IPR050463">
    <property type="entry name" value="Gfo/Idh/MocA_oxidrdct_glycsds"/>
</dbReference>
<dbReference type="RefSeq" id="WP_010855109.1">
    <property type="nucleotide sequence ID" value="NZ_AQHR01000085.1"/>
</dbReference>
<accession>R7ZQY2</accession>
<dbReference type="Gene3D" id="3.30.360.10">
    <property type="entry name" value="Dihydrodipicolinate Reductase, domain 2"/>
    <property type="match status" value="1"/>
</dbReference>
<evidence type="ECO:0000313" key="4">
    <source>
        <dbReference type="Proteomes" id="UP000013909"/>
    </source>
</evidence>
<evidence type="ECO:0000259" key="1">
    <source>
        <dbReference type="Pfam" id="PF01408"/>
    </source>
</evidence>
<dbReference type="Gene3D" id="3.40.50.720">
    <property type="entry name" value="NAD(P)-binding Rossmann-like Domain"/>
    <property type="match status" value="1"/>
</dbReference>
<dbReference type="AlphaFoldDB" id="R7ZQY2"/>
<sequence>MSQNKKKQLSRRGFMGKGLLGVAGAGVLPSLSMAREEELRSPAQQTLRLGLIGLGRQNNGMMGSFISIPDVEVIAGCDVYGIKRERFKQRAEAYYKEQGKKIRIDVYENYHDLLARKDIDAVVIATPDHWHALIAIDACKAGKDIYLEKPLTFTIREGQELVKAVRQNNIVLATGSMQRSYANFQHAVRMVQKGRIGKISKVYACSGGPPKPFDLPAEAVPADLNWEMWLGPLKADIPYNHELNPPISLNPPENEKLWGAWRWYKETGGGLTTDWGAHMFDIAQWGIGMDRNGPIEIVPAGYRDTKFLTFNYSNGVVVTEQPFDEKESRGCKFFGSDGWIEVTRSSYNASDPSLYPVLENEKDITGGGGRVHHIDFIDSVRRRKDPIAPVEVGHSTCVTCTLGNIAYELMRPIKWDPKNEKFVNDPEAEKHMHREYRAGYRL</sequence>
<dbReference type="SUPFAM" id="SSF55347">
    <property type="entry name" value="Glyceraldehyde-3-phosphate dehydrogenase-like, C-terminal domain"/>
    <property type="match status" value="1"/>
</dbReference>
<organism evidence="3 4">
    <name type="scientific">Lunatimonas lonarensis</name>
    <dbReference type="NCBI Taxonomy" id="1232681"/>
    <lineage>
        <taxon>Bacteria</taxon>
        <taxon>Pseudomonadati</taxon>
        <taxon>Bacteroidota</taxon>
        <taxon>Cytophagia</taxon>
        <taxon>Cytophagales</taxon>
        <taxon>Cyclobacteriaceae</taxon>
    </lineage>
</organism>
<dbReference type="OrthoDB" id="9763611at2"/>
<evidence type="ECO:0000313" key="3">
    <source>
        <dbReference type="EMBL" id="EON76525.1"/>
    </source>
</evidence>